<dbReference type="SUPFAM" id="SSF82171">
    <property type="entry name" value="DPP6 N-terminal domain-like"/>
    <property type="match status" value="1"/>
</dbReference>
<dbReference type="Pfam" id="PF00326">
    <property type="entry name" value="Peptidase_S9"/>
    <property type="match status" value="1"/>
</dbReference>
<proteinExistence type="predicted"/>
<dbReference type="HOGENOM" id="CLU_008615_3_2_9"/>
<dbReference type="RefSeq" id="WP_038484330.1">
    <property type="nucleotide sequence ID" value="NZ_CP003923.1"/>
</dbReference>
<dbReference type="InterPro" id="IPR029058">
    <property type="entry name" value="AB_hydrolase_fold"/>
</dbReference>
<keyword evidence="4" id="KW-1185">Reference proteome</keyword>
<dbReference type="PANTHER" id="PTHR42776">
    <property type="entry name" value="SERINE PEPTIDASE S9 FAMILY MEMBER"/>
    <property type="match status" value="1"/>
</dbReference>
<accession>A0A060M1Q4</accession>
<dbReference type="EMBL" id="CP003923">
    <property type="protein sequence ID" value="AIC96372.1"/>
    <property type="molecule type" value="Genomic_DNA"/>
</dbReference>
<dbReference type="InterPro" id="IPR001375">
    <property type="entry name" value="Peptidase_S9_cat"/>
</dbReference>
<dbReference type="InterPro" id="IPR011042">
    <property type="entry name" value="6-blade_b-propeller_TolB-like"/>
</dbReference>
<dbReference type="Proteomes" id="UP000027142">
    <property type="component" value="Chromosome"/>
</dbReference>
<dbReference type="eggNOG" id="COG1506">
    <property type="taxonomic scope" value="Bacteria"/>
</dbReference>
<dbReference type="SUPFAM" id="SSF53474">
    <property type="entry name" value="alpha/beta-Hydrolases"/>
    <property type="match status" value="1"/>
</dbReference>
<sequence length="587" mass="67448">MQLTDFLKVDTATNPHFHPHHSTKLVYLNNATGFPQAYEYDRDSQQATRLVETSERIMLATYIENDLLIGMDYGVNEKQQLYLWKNNEDLVPLTNDPAHIHHYGGVSPNKEWIAWSSNRRHEQFFDVYIQHVSTRDIQCVYKDDARYDPVCFHPDGHHLLIKKTNTNLDNDLGLLHLETKELEWLTPHESEASFTDAAFSNDGKSLYLLTNVGREHTGIARLQLQSKELEWLYTGDWDYEALTLSHDGTYLAYAVNEGGVSHAFLTHLPSQTAKKLPIQSGVVTSFTFSHDVTQLVFSLDGAANPAALWCYHLKEQTVTKLANSTREHTVQEKLREPEQLAFTSSDGETIPSFYYKPDGDGPYPTVIFVHGGPESQIRSVYNPFLQYFVSQGFAVCTPNVRGSTGYGKRYHHLDDKRKRMDAVRDLNELAEWLKTEGFAHPDKIAVMGRSYGGFMVLAAITHYPTQWAAAIDIVGISSFKSFLENTSIWRRKVREDEYGSLEEDRDFFDEIDPIHKVDDIQAPLLVLHGRNDPRVPISEAEQIVEQLKHRHHPVDSLYFENEGHFFVRYENNLAAYEKSFSFLRKWL</sequence>
<dbReference type="InterPro" id="IPR002470">
    <property type="entry name" value="Peptidase_S9A"/>
</dbReference>
<dbReference type="Gene3D" id="3.40.50.1820">
    <property type="entry name" value="alpha/beta hydrolase"/>
    <property type="match status" value="1"/>
</dbReference>
<dbReference type="PRINTS" id="PR00862">
    <property type="entry name" value="PROLIGOPTASE"/>
</dbReference>
<protein>
    <submittedName>
        <fullName evidence="3">Oligopeptidase</fullName>
    </submittedName>
</protein>
<name>A0A060M1Q4_9BACI</name>
<dbReference type="GO" id="GO:0006508">
    <property type="term" value="P:proteolysis"/>
    <property type="evidence" value="ECO:0007669"/>
    <property type="project" value="InterPro"/>
</dbReference>
<dbReference type="Gene3D" id="2.120.10.30">
    <property type="entry name" value="TolB, C-terminal domain"/>
    <property type="match status" value="1"/>
</dbReference>
<evidence type="ECO:0000313" key="3">
    <source>
        <dbReference type="EMBL" id="AIC96372.1"/>
    </source>
</evidence>
<dbReference type="eggNOG" id="COG0823">
    <property type="taxonomic scope" value="Bacteria"/>
</dbReference>
<dbReference type="OrthoDB" id="108903at2"/>
<dbReference type="AlphaFoldDB" id="A0A060M1Q4"/>
<reference evidence="3 4" key="1">
    <citation type="journal article" date="2014" name="Gene">
        <title>A comparative genomic analysis of the alkalitolerant soil bacterium Bacillus lehensis G1.</title>
        <authorList>
            <person name="Noor Y.M."/>
            <person name="Samsulrizal N.H."/>
            <person name="Jema'on N.A."/>
            <person name="Low K.O."/>
            <person name="Ramli A.N."/>
            <person name="Alias N.I."/>
            <person name="Damis S.I."/>
            <person name="Fuzi S.F."/>
            <person name="Isa M.N."/>
            <person name="Murad A.M."/>
            <person name="Raih M.F."/>
            <person name="Bakar F.D."/>
            <person name="Najimudin N."/>
            <person name="Mahadi N.M."/>
            <person name="Illias R.M."/>
        </authorList>
    </citation>
    <scope>NUCLEOTIDE SEQUENCE [LARGE SCALE GENOMIC DNA]</scope>
    <source>
        <strain evidence="3 4">G1</strain>
    </source>
</reference>
<organism evidence="3 4">
    <name type="scientific">Shouchella lehensis G1</name>
    <dbReference type="NCBI Taxonomy" id="1246626"/>
    <lineage>
        <taxon>Bacteria</taxon>
        <taxon>Bacillati</taxon>
        <taxon>Bacillota</taxon>
        <taxon>Bacilli</taxon>
        <taxon>Bacillales</taxon>
        <taxon>Bacillaceae</taxon>
        <taxon>Shouchella</taxon>
    </lineage>
</organism>
<dbReference type="PANTHER" id="PTHR42776:SF27">
    <property type="entry name" value="DIPEPTIDYL PEPTIDASE FAMILY MEMBER 6"/>
    <property type="match status" value="1"/>
</dbReference>
<dbReference type="PATRIC" id="fig|1246626.3.peg.3819"/>
<evidence type="ECO:0000313" key="4">
    <source>
        <dbReference type="Proteomes" id="UP000027142"/>
    </source>
</evidence>
<dbReference type="KEGG" id="ble:BleG1_3825"/>
<evidence type="ECO:0000256" key="1">
    <source>
        <dbReference type="ARBA" id="ARBA00022801"/>
    </source>
</evidence>
<evidence type="ECO:0000259" key="2">
    <source>
        <dbReference type="Pfam" id="PF00326"/>
    </source>
</evidence>
<dbReference type="STRING" id="1246626.BleG1_3825"/>
<keyword evidence="1" id="KW-0378">Hydrolase</keyword>
<dbReference type="GO" id="GO:0004252">
    <property type="term" value="F:serine-type endopeptidase activity"/>
    <property type="evidence" value="ECO:0007669"/>
    <property type="project" value="InterPro"/>
</dbReference>
<feature type="domain" description="Peptidase S9 prolyl oligopeptidase catalytic" evidence="2">
    <location>
        <begin position="385"/>
        <end position="587"/>
    </location>
</feature>
<gene>
    <name evidence="3" type="ORF">BleG1_3825</name>
</gene>